<name>A0ABP7MBB2_9ACTN</name>
<dbReference type="InterPro" id="IPR036265">
    <property type="entry name" value="HIT-like_sf"/>
</dbReference>
<dbReference type="Pfam" id="PF01230">
    <property type="entry name" value="HIT"/>
    <property type="match status" value="1"/>
</dbReference>
<evidence type="ECO:0000313" key="3">
    <source>
        <dbReference type="EMBL" id="GAA3918290.1"/>
    </source>
</evidence>
<evidence type="ECO:0000256" key="1">
    <source>
        <dbReference type="PROSITE-ProRule" id="PRU00464"/>
    </source>
</evidence>
<dbReference type="PROSITE" id="PS51084">
    <property type="entry name" value="HIT_2"/>
    <property type="match status" value="1"/>
</dbReference>
<keyword evidence="4" id="KW-1185">Reference proteome</keyword>
<dbReference type="SUPFAM" id="SSF54197">
    <property type="entry name" value="HIT-like"/>
    <property type="match status" value="1"/>
</dbReference>
<evidence type="ECO:0000259" key="2">
    <source>
        <dbReference type="PROSITE" id="PS51084"/>
    </source>
</evidence>
<dbReference type="Proteomes" id="UP001501000">
    <property type="component" value="Unassembled WGS sequence"/>
</dbReference>
<proteinExistence type="predicted"/>
<comment type="caution">
    <text evidence="3">The sequence shown here is derived from an EMBL/GenBank/DDBJ whole genome shotgun (WGS) entry which is preliminary data.</text>
</comment>
<evidence type="ECO:0000313" key="4">
    <source>
        <dbReference type="Proteomes" id="UP001501000"/>
    </source>
</evidence>
<gene>
    <name evidence="3" type="ORF">GCM10022244_29400</name>
</gene>
<sequence>MVREWPDALEIGPRSGGVNAGHVLVIPRVHVADAIEDPDVTAAAVRRAAQYAAEIGTDLNLITNVGPDATQTVPHLHWHVVPRTAGDGLPLPWTPQHTARALAAQNGVSA</sequence>
<dbReference type="Gene3D" id="3.30.428.10">
    <property type="entry name" value="HIT-like"/>
    <property type="match status" value="1"/>
</dbReference>
<organism evidence="3 4">
    <name type="scientific">Streptomyces gulbargensis</name>
    <dbReference type="NCBI Taxonomy" id="364901"/>
    <lineage>
        <taxon>Bacteria</taxon>
        <taxon>Bacillati</taxon>
        <taxon>Actinomycetota</taxon>
        <taxon>Actinomycetes</taxon>
        <taxon>Kitasatosporales</taxon>
        <taxon>Streptomycetaceae</taxon>
        <taxon>Streptomyces</taxon>
    </lineage>
</organism>
<reference evidence="4" key="1">
    <citation type="journal article" date="2019" name="Int. J. Syst. Evol. Microbiol.">
        <title>The Global Catalogue of Microorganisms (GCM) 10K type strain sequencing project: providing services to taxonomists for standard genome sequencing and annotation.</title>
        <authorList>
            <consortium name="The Broad Institute Genomics Platform"/>
            <consortium name="The Broad Institute Genome Sequencing Center for Infectious Disease"/>
            <person name="Wu L."/>
            <person name="Ma J."/>
        </authorList>
    </citation>
    <scope>NUCLEOTIDE SEQUENCE [LARGE SCALE GENOMIC DNA]</scope>
    <source>
        <strain evidence="4">JCM 16956</strain>
    </source>
</reference>
<accession>A0ABP7MBB2</accession>
<dbReference type="EMBL" id="BAABAJ010000008">
    <property type="protein sequence ID" value="GAA3918290.1"/>
    <property type="molecule type" value="Genomic_DNA"/>
</dbReference>
<dbReference type="InterPro" id="IPR011146">
    <property type="entry name" value="HIT-like"/>
</dbReference>
<feature type="short sequence motif" description="Histidine triad motif" evidence="1">
    <location>
        <begin position="75"/>
        <end position="79"/>
    </location>
</feature>
<protein>
    <recommendedName>
        <fullName evidence="2">HIT domain-containing protein</fullName>
    </recommendedName>
</protein>
<feature type="domain" description="HIT" evidence="2">
    <location>
        <begin position="1"/>
        <end position="90"/>
    </location>
</feature>